<evidence type="ECO:0000313" key="9">
    <source>
        <dbReference type="Proteomes" id="UP000069205"/>
    </source>
</evidence>
<keyword evidence="9" id="KW-1185">Reference proteome</keyword>
<feature type="transmembrane region" description="Helical" evidence="7">
    <location>
        <begin position="370"/>
        <end position="390"/>
    </location>
</feature>
<feature type="transmembrane region" description="Helical" evidence="7">
    <location>
        <begin position="127"/>
        <end position="147"/>
    </location>
</feature>
<feature type="transmembrane region" description="Helical" evidence="7">
    <location>
        <begin position="396"/>
        <end position="415"/>
    </location>
</feature>
<dbReference type="AlphaFoldDB" id="A0A0K2GFQ4"/>
<dbReference type="OrthoDB" id="9770347at2"/>
<comment type="subcellular location">
    <subcellularLocation>
        <location evidence="1">Cell membrane</location>
        <topology evidence="1">Multi-pass membrane protein</topology>
    </subcellularLocation>
</comment>
<organism evidence="8 9">
    <name type="scientific">Nitrospira moscoviensis</name>
    <dbReference type="NCBI Taxonomy" id="42253"/>
    <lineage>
        <taxon>Bacteria</taxon>
        <taxon>Pseudomonadati</taxon>
        <taxon>Nitrospirota</taxon>
        <taxon>Nitrospiria</taxon>
        <taxon>Nitrospirales</taxon>
        <taxon>Nitrospiraceae</taxon>
        <taxon>Nitrospira</taxon>
    </lineage>
</organism>
<accession>A0A0K2GFQ4</accession>
<evidence type="ECO:0000256" key="6">
    <source>
        <dbReference type="ARBA" id="ARBA00023136"/>
    </source>
</evidence>
<feature type="transmembrane region" description="Helical" evidence="7">
    <location>
        <begin position="61"/>
        <end position="85"/>
    </location>
</feature>
<keyword evidence="6 7" id="KW-0472">Membrane</keyword>
<evidence type="ECO:0000256" key="2">
    <source>
        <dbReference type="ARBA" id="ARBA00007430"/>
    </source>
</evidence>
<dbReference type="Pfam" id="PF13440">
    <property type="entry name" value="Polysacc_synt_3"/>
    <property type="match status" value="1"/>
</dbReference>
<comment type="similarity">
    <text evidence="2">Belongs to the polysaccharide synthase family.</text>
</comment>
<keyword evidence="5 7" id="KW-1133">Transmembrane helix</keyword>
<keyword evidence="3" id="KW-1003">Cell membrane</keyword>
<dbReference type="GO" id="GO:0005886">
    <property type="term" value="C:plasma membrane"/>
    <property type="evidence" value="ECO:0007669"/>
    <property type="project" value="UniProtKB-SubCell"/>
</dbReference>
<feature type="transmembrane region" description="Helical" evidence="7">
    <location>
        <begin position="298"/>
        <end position="321"/>
    </location>
</feature>
<evidence type="ECO:0000313" key="8">
    <source>
        <dbReference type="EMBL" id="ALA59793.1"/>
    </source>
</evidence>
<feature type="transmembrane region" description="Helical" evidence="7">
    <location>
        <begin position="97"/>
        <end position="121"/>
    </location>
</feature>
<evidence type="ECO:0000256" key="5">
    <source>
        <dbReference type="ARBA" id="ARBA00022989"/>
    </source>
</evidence>
<dbReference type="InterPro" id="IPR050833">
    <property type="entry name" value="Poly_Biosynth_Transport"/>
</dbReference>
<feature type="transmembrane region" description="Helical" evidence="7">
    <location>
        <begin position="159"/>
        <end position="179"/>
    </location>
</feature>
<feature type="transmembrane region" description="Helical" evidence="7">
    <location>
        <begin position="458"/>
        <end position="478"/>
    </location>
</feature>
<dbReference type="RefSeq" id="WP_053380746.1">
    <property type="nucleotide sequence ID" value="NZ_CP011801.1"/>
</dbReference>
<gene>
    <name evidence="8" type="ORF">NITMOv2_3401</name>
</gene>
<proteinExistence type="inferred from homology"/>
<dbReference type="Proteomes" id="UP000069205">
    <property type="component" value="Chromosome"/>
</dbReference>
<dbReference type="STRING" id="42253.NITMOv2_3401"/>
<name>A0A0K2GFQ4_NITMO</name>
<dbReference type="PANTHER" id="PTHR30250:SF10">
    <property type="entry name" value="LIPOPOLYSACCHARIDE BIOSYNTHESIS PROTEIN WZXC"/>
    <property type="match status" value="1"/>
</dbReference>
<feature type="transmembrane region" description="Helical" evidence="7">
    <location>
        <begin position="185"/>
        <end position="206"/>
    </location>
</feature>
<evidence type="ECO:0000256" key="4">
    <source>
        <dbReference type="ARBA" id="ARBA00022692"/>
    </source>
</evidence>
<dbReference type="PANTHER" id="PTHR30250">
    <property type="entry name" value="PST FAMILY PREDICTED COLANIC ACID TRANSPORTER"/>
    <property type="match status" value="1"/>
</dbReference>
<evidence type="ECO:0000256" key="3">
    <source>
        <dbReference type="ARBA" id="ARBA00022475"/>
    </source>
</evidence>
<evidence type="ECO:0000256" key="7">
    <source>
        <dbReference type="SAM" id="Phobius"/>
    </source>
</evidence>
<sequence length="495" mass="52685">MSNSIAPSAGLASSDTKFLDRSLIKGMFWTGLVKWSSQIVSWITTIFVARMLRPEDYGLVGMAGTFIGLVALLNEFGVGITIVSLRDLNQRVVAQLNSVSVALGVAGFLLSCAAAVPLSAFYDTSDVVWVVVVMAGGFLFAGFRTVPGALLQKELRFRVLALIDGLQVFVQAAAMVLMAALGFGYWTLVAGGLVGTLSGTIATLVVRTHPFATPSMASLKEAMTFSWHIVLARLSWCIQSNADSVITGKVLGQAALGFYGMALSLAMVPVEKIAAVVNQVTTSLFAAVQKDAPALRRYFLSLTEGFSLVIFPATAGIALVAEEFVLLVLGDKWAGVVPPLQVLAFYAAFRAIQTLPPQILFVTGGSRLGMWNALGVAIVLPVTFYLLSGWGTRGIALAWLIVHPLAATQTNWFVFKKIDVTVGQYLAALRPAMIGCLCMLAAVIVVKQAMPQGWPLGMRFAAEVGTGAAVYALTALSIHGERVRSFLRVIRTGIA</sequence>
<dbReference type="PATRIC" id="fig|42253.5.peg.3355"/>
<dbReference type="EMBL" id="CP011801">
    <property type="protein sequence ID" value="ALA59793.1"/>
    <property type="molecule type" value="Genomic_DNA"/>
</dbReference>
<protein>
    <submittedName>
        <fullName evidence="8">Putative polysaccharide biosynthesis protein</fullName>
    </submittedName>
</protein>
<keyword evidence="4 7" id="KW-0812">Transmembrane</keyword>
<reference evidence="8 9" key="1">
    <citation type="journal article" date="2015" name="Proc. Natl. Acad. Sci. U.S.A.">
        <title>Expanded metabolic versatility of ubiquitous nitrite-oxidizing bacteria from the genus Nitrospira.</title>
        <authorList>
            <person name="Koch H."/>
            <person name="Lucker S."/>
            <person name="Albertsen M."/>
            <person name="Kitzinger K."/>
            <person name="Herbold C."/>
            <person name="Spieck E."/>
            <person name="Nielsen P.H."/>
            <person name="Wagner M."/>
            <person name="Daims H."/>
        </authorList>
    </citation>
    <scope>NUCLEOTIDE SEQUENCE [LARGE SCALE GENOMIC DNA]</scope>
    <source>
        <strain evidence="8 9">NSP M-1</strain>
    </source>
</reference>
<dbReference type="CDD" id="cd13127">
    <property type="entry name" value="MATE_tuaB_like"/>
    <property type="match status" value="1"/>
</dbReference>
<evidence type="ECO:0000256" key="1">
    <source>
        <dbReference type="ARBA" id="ARBA00004651"/>
    </source>
</evidence>
<feature type="transmembrane region" description="Helical" evidence="7">
    <location>
        <begin position="427"/>
        <end position="446"/>
    </location>
</feature>
<dbReference type="KEGG" id="nmv:NITMOv2_3401"/>